<protein>
    <recommendedName>
        <fullName evidence="6">Mutator family transposase</fullName>
    </recommendedName>
</protein>
<dbReference type="STRING" id="1048260.LFML04_1238"/>
<evidence type="ECO:0000256" key="1">
    <source>
        <dbReference type="ARBA" id="ARBA00002190"/>
    </source>
</evidence>
<reference evidence="7 8" key="1">
    <citation type="journal article" date="2011" name="J. Microbiol.">
        <title>Complete genome of Leptospirillum ferriphilum ML-04 provides insight into its physiology and environmental adaptation.</title>
        <authorList>
            <person name="Mi S."/>
            <person name="Song J."/>
            <person name="Lin J."/>
            <person name="Che Y."/>
            <person name="Zheng H."/>
            <person name="Lin J."/>
        </authorList>
    </citation>
    <scope>NUCLEOTIDE SEQUENCE [LARGE SCALE GENOMIC DNA]</scope>
    <source>
        <strain evidence="7 8">ML-04</strain>
    </source>
</reference>
<dbReference type="KEGG" id="lfi:LFML04_1238"/>
<dbReference type="AlphaFoldDB" id="J9ZAE5"/>
<dbReference type="PROSITE" id="PS01007">
    <property type="entry name" value="TRANSPOSASE_MUTATOR"/>
    <property type="match status" value="1"/>
</dbReference>
<accession>J9ZAE5</accession>
<comment type="similarity">
    <text evidence="2 6">Belongs to the transposase mutator family.</text>
</comment>
<dbReference type="PATRIC" id="fig|1048260.3.peg.1345"/>
<keyword evidence="4 6" id="KW-0238">DNA-binding</keyword>
<dbReference type="GO" id="GO:0006313">
    <property type="term" value="P:DNA transposition"/>
    <property type="evidence" value="ECO:0007669"/>
    <property type="project" value="UniProtKB-UniRule"/>
</dbReference>
<evidence type="ECO:0000256" key="3">
    <source>
        <dbReference type="ARBA" id="ARBA00022578"/>
    </source>
</evidence>
<evidence type="ECO:0000256" key="4">
    <source>
        <dbReference type="ARBA" id="ARBA00023125"/>
    </source>
</evidence>
<dbReference type="PANTHER" id="PTHR33217">
    <property type="entry name" value="TRANSPOSASE FOR INSERTION SEQUENCE ELEMENT IS1081"/>
    <property type="match status" value="1"/>
</dbReference>
<dbReference type="Proteomes" id="UP000006177">
    <property type="component" value="Chromosome"/>
</dbReference>
<name>J9ZAE5_LEPFM</name>
<gene>
    <name evidence="7" type="ordered locus">LFML04_1238</name>
</gene>
<dbReference type="Pfam" id="PF00872">
    <property type="entry name" value="Transposase_mut"/>
    <property type="match status" value="1"/>
</dbReference>
<evidence type="ECO:0000313" key="8">
    <source>
        <dbReference type="Proteomes" id="UP000006177"/>
    </source>
</evidence>
<keyword evidence="3 6" id="KW-0815">Transposition</keyword>
<evidence type="ECO:0000256" key="6">
    <source>
        <dbReference type="RuleBase" id="RU365089"/>
    </source>
</evidence>
<dbReference type="InterPro" id="IPR001207">
    <property type="entry name" value="Transposase_mutator"/>
</dbReference>
<proteinExistence type="inferred from homology"/>
<keyword evidence="6" id="KW-0814">Transposable element</keyword>
<comment type="function">
    <text evidence="1 6">Required for the transposition of the insertion element.</text>
</comment>
<keyword evidence="5 6" id="KW-0233">DNA recombination</keyword>
<evidence type="ECO:0000256" key="5">
    <source>
        <dbReference type="ARBA" id="ARBA00023172"/>
    </source>
</evidence>
<sequence length="289" mass="32725">MSEKRRLWKPRSLGCTLKEFRQRRDAGGLVRPCGTGGQGAVPGSDSEAEGKLGLGIRRVEKRPLDKDRWVYLWADGISSRIRTRSDCLCALVIVGVNDRGEKHFLAIEDGMRESITSFQDVLLDLKERGLSSPKLGIGDGAMGFWGTLQDVFPQTKPQRCWVHKAVNVLNDLPDSLQEKAKKGLHEIWMSEGCEQVQKAFDRFLSSYEAQYPKATECLLKDREPLLAFYDFPAEHRIHIRMSHPIELTFATIHPPDRSDPGMLHLRDDSDHDVQTGALYRKTVEKEQGI</sequence>
<dbReference type="GO" id="GO:0003677">
    <property type="term" value="F:DNA binding"/>
    <property type="evidence" value="ECO:0007669"/>
    <property type="project" value="UniProtKB-UniRule"/>
</dbReference>
<evidence type="ECO:0000313" key="7">
    <source>
        <dbReference type="EMBL" id="AFS53464.1"/>
    </source>
</evidence>
<organism evidence="7 8">
    <name type="scientific">Leptospirillum ferriphilum (strain ML-04)</name>
    <dbReference type="NCBI Taxonomy" id="1048260"/>
    <lineage>
        <taxon>Bacteria</taxon>
        <taxon>Pseudomonadati</taxon>
        <taxon>Nitrospirota</taxon>
        <taxon>Nitrospiria</taxon>
        <taxon>Nitrospirales</taxon>
        <taxon>Nitrospiraceae</taxon>
        <taxon>Leptospirillum</taxon>
    </lineage>
</organism>
<dbReference type="HOGENOM" id="CLU_962402_0_0_0"/>
<dbReference type="EMBL" id="CP002919">
    <property type="protein sequence ID" value="AFS53464.1"/>
    <property type="molecule type" value="Genomic_DNA"/>
</dbReference>
<evidence type="ECO:0000256" key="2">
    <source>
        <dbReference type="ARBA" id="ARBA00010961"/>
    </source>
</evidence>
<dbReference type="GO" id="GO:0004803">
    <property type="term" value="F:transposase activity"/>
    <property type="evidence" value="ECO:0007669"/>
    <property type="project" value="UniProtKB-UniRule"/>
</dbReference>
<dbReference type="PANTHER" id="PTHR33217:SF9">
    <property type="entry name" value="MUTATOR FAMILY TRANSPOSASE"/>
    <property type="match status" value="1"/>
</dbReference>